<evidence type="ECO:0000256" key="1">
    <source>
        <dbReference type="SAM" id="MobiDB-lite"/>
    </source>
</evidence>
<dbReference type="SMART" id="SM00257">
    <property type="entry name" value="LysM"/>
    <property type="match status" value="1"/>
</dbReference>
<dbReference type="Pfam" id="PF13930">
    <property type="entry name" value="Endonuclea_NS_2"/>
    <property type="match status" value="1"/>
</dbReference>
<comment type="caution">
    <text evidence="3">The sequence shown here is derived from an EMBL/GenBank/DDBJ whole genome shotgun (WGS) entry which is preliminary data.</text>
</comment>
<dbReference type="PROSITE" id="PS51782">
    <property type="entry name" value="LYSM"/>
    <property type="match status" value="1"/>
</dbReference>
<feature type="compositionally biased region" description="Basic and acidic residues" evidence="1">
    <location>
        <begin position="218"/>
        <end position="227"/>
    </location>
</feature>
<gene>
    <name evidence="3" type="ORF">FSZ31_00215</name>
</gene>
<evidence type="ECO:0000313" key="4">
    <source>
        <dbReference type="Proteomes" id="UP000321129"/>
    </source>
</evidence>
<keyword evidence="4" id="KW-1185">Reference proteome</keyword>
<organism evidence="3 4">
    <name type="scientific">Flavisphingopyxis soli</name>
    <dbReference type="NCBI Taxonomy" id="2601267"/>
    <lineage>
        <taxon>Bacteria</taxon>
        <taxon>Pseudomonadati</taxon>
        <taxon>Pseudomonadota</taxon>
        <taxon>Alphaproteobacteria</taxon>
        <taxon>Sphingomonadales</taxon>
        <taxon>Sphingopyxidaceae</taxon>
        <taxon>Flavisphingopyxis</taxon>
    </lineage>
</organism>
<dbReference type="OrthoDB" id="7182479at2"/>
<dbReference type="EMBL" id="VOPY01000001">
    <property type="protein sequence ID" value="TXC73230.1"/>
    <property type="molecule type" value="Genomic_DNA"/>
</dbReference>
<protein>
    <submittedName>
        <fullName evidence="3">LysM peptidoglycan-binding domain-containing protein</fullName>
    </submittedName>
</protein>
<dbReference type="AlphaFoldDB" id="A0A5C6UL63"/>
<feature type="region of interest" description="Disordered" evidence="1">
    <location>
        <begin position="207"/>
        <end position="227"/>
    </location>
</feature>
<sequence>MDGACVYQADHRRAFDVYLRTGFCPQPIERKFNPWHDPRNGRFTFRNAGNFFAGRSVAASGGGGATGSWGSGSSDPRDPANRTIHVVRKGDTLNAIAKLRKGLTAADLAWINRLPIDRQIQIGQRLMLPTQAYLERAREARATALALIYYSATHDGKLPPDPRHPPSIPEQVAADRRSITANGYRFDIDLIGRTQQARGVLIANPDQNRSRAAQRTAGGRDRLPTDHGGHYIARRFNGPTEAFNHFAQDANFNRSGYARLENQWAAAIRAGKTVRVDIQARYDGLSQRPTEIIVFFWIDGQRMRQIFENRAGE</sequence>
<evidence type="ECO:0000313" key="3">
    <source>
        <dbReference type="EMBL" id="TXC73230.1"/>
    </source>
</evidence>
<dbReference type="InterPro" id="IPR018392">
    <property type="entry name" value="LysM"/>
</dbReference>
<name>A0A5C6UL63_9SPHN</name>
<dbReference type="InterPro" id="IPR044927">
    <property type="entry name" value="Endonuclea_NS_2"/>
</dbReference>
<reference evidence="3 4" key="1">
    <citation type="submission" date="2019-08" db="EMBL/GenBank/DDBJ databases">
        <title>Sphingorhabdus soil sp. nov., isolated from arctic soil.</title>
        <authorList>
            <person name="Liu Y."/>
        </authorList>
    </citation>
    <scope>NUCLEOTIDE SEQUENCE [LARGE SCALE GENOMIC DNA]</scope>
    <source>
        <strain evidence="3 4">D-2Q-5-6</strain>
    </source>
</reference>
<accession>A0A5C6UL63</accession>
<dbReference type="InterPro" id="IPR036779">
    <property type="entry name" value="LysM_dom_sf"/>
</dbReference>
<dbReference type="Proteomes" id="UP000321129">
    <property type="component" value="Unassembled WGS sequence"/>
</dbReference>
<dbReference type="Gene3D" id="3.10.350.10">
    <property type="entry name" value="LysM domain"/>
    <property type="match status" value="1"/>
</dbReference>
<dbReference type="Pfam" id="PF01476">
    <property type="entry name" value="LysM"/>
    <property type="match status" value="1"/>
</dbReference>
<dbReference type="CDD" id="cd00118">
    <property type="entry name" value="LysM"/>
    <property type="match status" value="1"/>
</dbReference>
<dbReference type="SUPFAM" id="SSF54106">
    <property type="entry name" value="LysM domain"/>
    <property type="match status" value="1"/>
</dbReference>
<feature type="domain" description="LysM" evidence="2">
    <location>
        <begin position="83"/>
        <end position="128"/>
    </location>
</feature>
<evidence type="ECO:0000259" key="2">
    <source>
        <dbReference type="PROSITE" id="PS51782"/>
    </source>
</evidence>
<proteinExistence type="predicted"/>